<feature type="chain" id="PRO_5032690140" description="Nickel transport protein" evidence="2">
    <location>
        <begin position="25"/>
        <end position="196"/>
    </location>
</feature>
<dbReference type="AlphaFoldDB" id="A0A839H3Q6"/>
<keyword evidence="1" id="KW-0812">Transmembrane</keyword>
<dbReference type="Proteomes" id="UP000548632">
    <property type="component" value="Unassembled WGS sequence"/>
</dbReference>
<organism evidence="3 4">
    <name type="scientific">Thiospirillum jenense</name>
    <dbReference type="NCBI Taxonomy" id="1653858"/>
    <lineage>
        <taxon>Bacteria</taxon>
        <taxon>Pseudomonadati</taxon>
        <taxon>Pseudomonadota</taxon>
        <taxon>Gammaproteobacteria</taxon>
        <taxon>Chromatiales</taxon>
        <taxon>Chromatiaceae</taxon>
        <taxon>Thiospirillum</taxon>
    </lineage>
</organism>
<evidence type="ECO:0000313" key="3">
    <source>
        <dbReference type="EMBL" id="MBB1124885.1"/>
    </source>
</evidence>
<feature type="transmembrane region" description="Helical" evidence="1">
    <location>
        <begin position="170"/>
        <end position="187"/>
    </location>
</feature>
<accession>A0A839H3Q6</accession>
<feature type="signal peptide" evidence="2">
    <location>
        <begin position="1"/>
        <end position="24"/>
    </location>
</feature>
<name>A0A839H3Q6_9GAMM</name>
<keyword evidence="4" id="KW-1185">Reference proteome</keyword>
<keyword evidence="2" id="KW-0732">Signal</keyword>
<evidence type="ECO:0000313" key="4">
    <source>
        <dbReference type="Proteomes" id="UP000548632"/>
    </source>
</evidence>
<evidence type="ECO:0000256" key="2">
    <source>
        <dbReference type="SAM" id="SignalP"/>
    </source>
</evidence>
<comment type="caution">
    <text evidence="3">The sequence shown here is derived from an EMBL/GenBank/DDBJ whole genome shotgun (WGS) entry which is preliminary data.</text>
</comment>
<proteinExistence type="predicted"/>
<protein>
    <recommendedName>
        <fullName evidence="5">Nickel transport protein</fullName>
    </recommendedName>
</protein>
<reference evidence="3 4" key="1">
    <citation type="journal article" date="2020" name="Arch. Microbiol.">
        <title>The genome sequence of the giant phototrophic gammaproteobacterium Thiospirillum jenense gives insight into its physiological properties and phylogenetic relationships.</title>
        <authorList>
            <person name="Imhoff J.F."/>
            <person name="Meyer T.E."/>
            <person name="Kyndt J.A."/>
        </authorList>
    </citation>
    <scope>NUCLEOTIDE SEQUENCE [LARGE SCALE GENOMIC DNA]</scope>
    <source>
        <strain evidence="3 4">DSM 216</strain>
    </source>
</reference>
<keyword evidence="1" id="KW-0472">Membrane</keyword>
<evidence type="ECO:0008006" key="5">
    <source>
        <dbReference type="Google" id="ProtNLM"/>
    </source>
</evidence>
<dbReference type="EMBL" id="JABVCQ010000002">
    <property type="protein sequence ID" value="MBB1124885.1"/>
    <property type="molecule type" value="Genomic_DNA"/>
</dbReference>
<keyword evidence="1" id="KW-1133">Transmembrane helix</keyword>
<evidence type="ECO:0000256" key="1">
    <source>
        <dbReference type="SAM" id="Phobius"/>
    </source>
</evidence>
<sequence length="196" mass="21227">MFQASRYCALLGCMAVIYATPSEAHQLKVFATAIGQEIDGRAYFANGAAASGAHIIISDQAGKQLTQLQPDAAGQFHYHAPAAMDLRIIADSGDGHRAEWLITAAELSAPADTSSPMVFTAPTALPTPPVMANQLDPMLIAAIEEAVARRINPLRVELQHSIERLRLNDILAGIGYIVGVTGYFAWWRRRRDTSIK</sequence>
<dbReference type="RefSeq" id="WP_182581985.1">
    <property type="nucleotide sequence ID" value="NZ_JABVCQ010000002.1"/>
</dbReference>
<gene>
    <name evidence="3" type="ORF">HUK38_01390</name>
</gene>